<keyword evidence="3" id="KW-1185">Reference proteome</keyword>
<feature type="transmembrane region" description="Helical" evidence="1">
    <location>
        <begin position="12"/>
        <end position="32"/>
    </location>
</feature>
<organism evidence="2 3">
    <name type="scientific">Penicillium coprophilum</name>
    <dbReference type="NCBI Taxonomy" id="36646"/>
    <lineage>
        <taxon>Eukaryota</taxon>
        <taxon>Fungi</taxon>
        <taxon>Dikarya</taxon>
        <taxon>Ascomycota</taxon>
        <taxon>Pezizomycotina</taxon>
        <taxon>Eurotiomycetes</taxon>
        <taxon>Eurotiomycetidae</taxon>
        <taxon>Eurotiales</taxon>
        <taxon>Aspergillaceae</taxon>
        <taxon>Penicillium</taxon>
    </lineage>
</organism>
<comment type="caution">
    <text evidence="2">The sequence shown here is derived from an EMBL/GenBank/DDBJ whole genome shotgun (WGS) entry which is preliminary data.</text>
</comment>
<dbReference type="Proteomes" id="UP000191500">
    <property type="component" value="Unassembled WGS sequence"/>
</dbReference>
<gene>
    <name evidence="2" type="ORF">PENCOP_c005G01828</name>
</gene>
<dbReference type="AlphaFoldDB" id="A0A1V6URT5"/>
<dbReference type="EMBL" id="MDDG01000005">
    <property type="protein sequence ID" value="OQE40959.1"/>
    <property type="molecule type" value="Genomic_DNA"/>
</dbReference>
<name>A0A1V6URT5_9EURO</name>
<evidence type="ECO:0000313" key="2">
    <source>
        <dbReference type="EMBL" id="OQE40959.1"/>
    </source>
</evidence>
<feature type="transmembrane region" description="Helical" evidence="1">
    <location>
        <begin position="64"/>
        <end position="83"/>
    </location>
</feature>
<keyword evidence="1" id="KW-0812">Transmembrane</keyword>
<proteinExistence type="predicted"/>
<keyword evidence="1" id="KW-1133">Transmembrane helix</keyword>
<feature type="transmembrane region" description="Helical" evidence="1">
    <location>
        <begin position="95"/>
        <end position="112"/>
    </location>
</feature>
<feature type="transmembrane region" description="Helical" evidence="1">
    <location>
        <begin position="118"/>
        <end position="136"/>
    </location>
</feature>
<reference evidence="3" key="1">
    <citation type="journal article" date="2017" name="Nat. Microbiol.">
        <title>Global analysis of biosynthetic gene clusters reveals vast potential of secondary metabolite production in Penicillium species.</title>
        <authorList>
            <person name="Nielsen J.C."/>
            <person name="Grijseels S."/>
            <person name="Prigent S."/>
            <person name="Ji B."/>
            <person name="Dainat J."/>
            <person name="Nielsen K.F."/>
            <person name="Frisvad J.C."/>
            <person name="Workman M."/>
            <person name="Nielsen J."/>
        </authorList>
    </citation>
    <scope>NUCLEOTIDE SEQUENCE [LARGE SCALE GENOMIC DNA]</scope>
    <source>
        <strain evidence="3">IBT 31321</strain>
    </source>
</reference>
<feature type="transmembrane region" description="Helical" evidence="1">
    <location>
        <begin position="39"/>
        <end position="58"/>
    </location>
</feature>
<evidence type="ECO:0000313" key="3">
    <source>
        <dbReference type="Proteomes" id="UP000191500"/>
    </source>
</evidence>
<feature type="transmembrane region" description="Helical" evidence="1">
    <location>
        <begin position="210"/>
        <end position="236"/>
    </location>
</feature>
<protein>
    <submittedName>
        <fullName evidence="2">Uncharacterized protein</fullName>
    </submittedName>
</protein>
<accession>A0A1V6URT5</accession>
<feature type="transmembrane region" description="Helical" evidence="1">
    <location>
        <begin position="256"/>
        <end position="274"/>
    </location>
</feature>
<keyword evidence="1" id="KW-0472">Membrane</keyword>
<evidence type="ECO:0000256" key="1">
    <source>
        <dbReference type="SAM" id="Phobius"/>
    </source>
</evidence>
<sequence>MAFSLQLSSFEPYIDIPFNVWLTIILILTYGCALRNPGLLLLVVLGVSATIFVFNTTATLGEMTKIMCLLPFGLGSVLTFLIADRSLQTRYLPAFTTYVNFAVYANIGMMVGTPTGGTLRGMCSKITCVALFIWIVQKGRRVGWKTVIVHDNLFVFTAVNKSWIFAHACYRFILLTLPCFGSGRRYRLLELYTLTLTLALSSTSKLPFEYFFGMADTLVVPAIAGWSAIATTFNLIPRDTVNDNGLSSRIGTGVDAILSVVLLAIAAFAFFKVARTPR</sequence>